<dbReference type="AlphaFoldDB" id="K7Z4W2"/>
<dbReference type="HOGENOM" id="CLU_3213804_0_0_5"/>
<reference evidence="1 2" key="1">
    <citation type="journal article" date="2012" name="Proc. Natl. Acad. Sci. U.S.A.">
        <title>Genome streamlining and chemical defense in a coral reef symbiosis.</title>
        <authorList>
            <person name="Kwan J.C."/>
            <person name="Donia M.S."/>
            <person name="Han A.W."/>
            <person name="Hirose E."/>
            <person name="Haygood M.G."/>
            <person name="Schmidt E.W."/>
        </authorList>
    </citation>
    <scope>NUCLEOTIDE SEQUENCE [LARGE SCALE GENOMIC DNA]</scope>
    <source>
        <strain evidence="1 2">L2</strain>
    </source>
</reference>
<evidence type="ECO:0000313" key="2">
    <source>
        <dbReference type="Proteomes" id="UP000010077"/>
    </source>
</evidence>
<dbReference type="KEGG" id="thal:A1OE_889"/>
<dbReference type="STRING" id="1193729.A1OE_889"/>
<name>K7Z4W2_9PROT</name>
<evidence type="ECO:0000313" key="1">
    <source>
        <dbReference type="EMBL" id="AFX99073.1"/>
    </source>
</evidence>
<accession>K7Z4W2</accession>
<dbReference type="EMBL" id="CP003539">
    <property type="protein sequence ID" value="AFX99073.1"/>
    <property type="molecule type" value="Genomic_DNA"/>
</dbReference>
<organism evidence="1 2">
    <name type="scientific">Candidatus Endolissoclinum faulkneri L2</name>
    <dbReference type="NCBI Taxonomy" id="1193729"/>
    <lineage>
        <taxon>Bacteria</taxon>
        <taxon>Pseudomonadati</taxon>
        <taxon>Pseudomonadota</taxon>
        <taxon>Alphaproteobacteria</taxon>
        <taxon>Rhodospirillales</taxon>
        <taxon>Rhodospirillaceae</taxon>
        <taxon>Candidatus Endolissoclinum</taxon>
    </lineage>
</organism>
<sequence length="44" mass="5046">MFPSKIKGFSNFINLIIIVILTWQKLRIKNKSICSNSSYSIVIS</sequence>
<dbReference type="Proteomes" id="UP000010077">
    <property type="component" value="Chromosome"/>
</dbReference>
<gene>
    <name evidence="1" type="ORF">A1OE_889</name>
</gene>
<proteinExistence type="predicted"/>
<protein>
    <submittedName>
        <fullName evidence="1">Uncharacterized protein</fullName>
    </submittedName>
</protein>
<keyword evidence="2" id="KW-1185">Reference proteome</keyword>